<dbReference type="AlphaFoldDB" id="A0A4Q9MZC9"/>
<sequence length="454" mass="49247">MSSATDPVNLRNGVPASFEGSTLATQCSTGGFASANLRYQCNEAAGALVVLKDPAHKTTMECKMHIVQYIRLHLSSWLAFANDELGLGLEEKDIIFVSGFTKTNSSASAELVVSGGVPSASGEFRVSLSQSRDTCVQSRIGPASRKAAWGGESDPVEKCDQCIFLNYYKSKSRNHDDDDDDAPETSSSSSDDEDIDDVGEKHQADISDLQEYEPVNFVLDYILKHSDAETACASDAELTCLFQNQTLPNDLGAALESLSPTIFVDEGGTGRIQASPDVGKEIAMAAPPFQGSSLECNQRHGECVTFDDLLWREPLAADAHLDSDDSRRESTADFPNPVHAGMQSPSCQGRSKTFSNVPSRRALLIGIGYGGGEQRLVLDKYGYQKENITITLDNDSSATASLRPTRVNISKEIENLVQFARPGSELVFYCEASVPSRLTPEADAPIRFWTWLSE</sequence>
<reference evidence="2" key="1">
    <citation type="submission" date="2019-01" db="EMBL/GenBank/DDBJ databases">
        <title>Draft genome sequences of three monokaryotic isolates of the white-rot basidiomycete fungus Dichomitus squalens.</title>
        <authorList>
            <consortium name="DOE Joint Genome Institute"/>
            <person name="Lopez S.C."/>
            <person name="Andreopoulos B."/>
            <person name="Pangilinan J."/>
            <person name="Lipzen A."/>
            <person name="Riley R."/>
            <person name="Ahrendt S."/>
            <person name="Ng V."/>
            <person name="Barry K."/>
            <person name="Daum C."/>
            <person name="Grigoriev I.V."/>
            <person name="Hilden K.S."/>
            <person name="Makela M.R."/>
            <person name="de Vries R.P."/>
        </authorList>
    </citation>
    <scope>NUCLEOTIDE SEQUENCE [LARGE SCALE GENOMIC DNA]</scope>
    <source>
        <strain evidence="2">OM18370.1</strain>
    </source>
</reference>
<evidence type="ECO:0000313" key="2">
    <source>
        <dbReference type="EMBL" id="TBU33520.1"/>
    </source>
</evidence>
<dbReference type="EMBL" id="ML143391">
    <property type="protein sequence ID" value="TBU33520.1"/>
    <property type="molecule type" value="Genomic_DNA"/>
</dbReference>
<feature type="compositionally biased region" description="Polar residues" evidence="1">
    <location>
        <begin position="343"/>
        <end position="352"/>
    </location>
</feature>
<feature type="region of interest" description="Disordered" evidence="1">
    <location>
        <begin position="173"/>
        <end position="206"/>
    </location>
</feature>
<dbReference type="OrthoDB" id="3222453at2759"/>
<protein>
    <submittedName>
        <fullName evidence="2">Uncharacterized protein</fullName>
    </submittedName>
</protein>
<organism evidence="2">
    <name type="scientific">Dichomitus squalens</name>
    <dbReference type="NCBI Taxonomy" id="114155"/>
    <lineage>
        <taxon>Eukaryota</taxon>
        <taxon>Fungi</taxon>
        <taxon>Dikarya</taxon>
        <taxon>Basidiomycota</taxon>
        <taxon>Agaricomycotina</taxon>
        <taxon>Agaricomycetes</taxon>
        <taxon>Polyporales</taxon>
        <taxon>Polyporaceae</taxon>
        <taxon>Dichomitus</taxon>
    </lineage>
</organism>
<evidence type="ECO:0000256" key="1">
    <source>
        <dbReference type="SAM" id="MobiDB-lite"/>
    </source>
</evidence>
<feature type="compositionally biased region" description="Basic and acidic residues" evidence="1">
    <location>
        <begin position="321"/>
        <end position="331"/>
    </location>
</feature>
<dbReference type="Gene3D" id="3.40.50.12660">
    <property type="match status" value="1"/>
</dbReference>
<name>A0A4Q9MZC9_9APHY</name>
<proteinExistence type="predicted"/>
<dbReference type="Proteomes" id="UP000292957">
    <property type="component" value="Unassembled WGS sequence"/>
</dbReference>
<gene>
    <name evidence="2" type="ORF">BD311DRAFT_774582</name>
</gene>
<feature type="region of interest" description="Disordered" evidence="1">
    <location>
        <begin position="321"/>
        <end position="352"/>
    </location>
</feature>
<accession>A0A4Q9MZC9</accession>